<reference evidence="2 3" key="1">
    <citation type="submission" date="2018-06" db="EMBL/GenBank/DDBJ databases">
        <title>Extensive metabolic versatility and redundancy in microbially diverse, dynamic hydrothermal sediments.</title>
        <authorList>
            <person name="Dombrowski N."/>
            <person name="Teske A."/>
            <person name="Baker B.J."/>
        </authorList>
    </citation>
    <scope>NUCLEOTIDE SEQUENCE [LARGE SCALE GENOMIC DNA]</scope>
    <source>
        <strain evidence="2">B79_G16</strain>
    </source>
</reference>
<evidence type="ECO:0000256" key="1">
    <source>
        <dbReference type="SAM" id="Phobius"/>
    </source>
</evidence>
<keyword evidence="1" id="KW-0472">Membrane</keyword>
<evidence type="ECO:0000313" key="2">
    <source>
        <dbReference type="EMBL" id="RLC37892.1"/>
    </source>
</evidence>
<accession>A0A420ZE64</accession>
<feature type="transmembrane region" description="Helical" evidence="1">
    <location>
        <begin position="72"/>
        <end position="89"/>
    </location>
</feature>
<evidence type="ECO:0000313" key="3">
    <source>
        <dbReference type="Proteomes" id="UP000281261"/>
    </source>
</evidence>
<name>A0A420ZE64_UNCK3</name>
<comment type="caution">
    <text evidence="2">The sequence shown here is derived from an EMBL/GenBank/DDBJ whole genome shotgun (WGS) entry which is preliminary data.</text>
</comment>
<dbReference type="EMBL" id="QMNG01000001">
    <property type="protein sequence ID" value="RLC37892.1"/>
    <property type="molecule type" value="Genomic_DNA"/>
</dbReference>
<keyword evidence="1" id="KW-0812">Transmembrane</keyword>
<keyword evidence="1" id="KW-1133">Transmembrane helix</keyword>
<feature type="transmembrane region" description="Helical" evidence="1">
    <location>
        <begin position="95"/>
        <end position="113"/>
    </location>
</feature>
<dbReference type="AlphaFoldDB" id="A0A420ZE64"/>
<protein>
    <submittedName>
        <fullName evidence="2">Uncharacterized protein</fullName>
    </submittedName>
</protein>
<gene>
    <name evidence="2" type="ORF">DRH29_00555</name>
</gene>
<organism evidence="2 3">
    <name type="scientific">candidate division Kazan bacterium</name>
    <dbReference type="NCBI Taxonomy" id="2202143"/>
    <lineage>
        <taxon>Bacteria</taxon>
        <taxon>Bacteria division Kazan-3B-28</taxon>
    </lineage>
</organism>
<feature type="transmembrane region" description="Helical" evidence="1">
    <location>
        <begin position="7"/>
        <end position="28"/>
    </location>
</feature>
<dbReference type="Proteomes" id="UP000281261">
    <property type="component" value="Unassembled WGS sequence"/>
</dbReference>
<proteinExistence type="predicted"/>
<sequence>MEGWSSLITVLGIELLIVVLWAAWAYYYDRRKIRELSLSHEDAKLLPGFWPYLAPTIISTLFVGWYQILNGAVFKGIILFVLYIVAQNYSETITWWPGLILWFYATNDAINLFRMRHMVTKIYQRYQDPNLIDK</sequence>